<gene>
    <name evidence="1" type="ordered locus">GDI3548</name>
</gene>
<accession>A9H6G3</accession>
<protein>
    <submittedName>
        <fullName evidence="1">Putative membrane protein</fullName>
    </submittedName>
</protein>
<dbReference type="KEGG" id="gdi:GDI3548"/>
<evidence type="ECO:0000313" key="1">
    <source>
        <dbReference type="EMBL" id="CAP57491.1"/>
    </source>
</evidence>
<reference evidence="1 2" key="1">
    <citation type="journal article" date="2009" name="BMC Genomics">
        <title>Complete genome sequence of the sugarcane nitrogen-fixing endophyte Gluconacetobacter diazotrophicus Pal5.</title>
        <authorList>
            <person name="Bertalan M."/>
            <person name="Albano R."/>
            <person name="Padua V."/>
            <person name="Rouws L."/>
            <person name="Rojas C."/>
            <person name="Hemerly A."/>
            <person name="Teixeira K."/>
            <person name="Schwab S."/>
            <person name="Araujo J."/>
            <person name="Oliveira A."/>
            <person name="Franca L."/>
            <person name="Magalhaes V."/>
            <person name="Alqueres S."/>
            <person name="Cardoso A."/>
            <person name="Almeida W."/>
            <person name="Loureiro M.M."/>
            <person name="Nogueira E."/>
            <person name="Cidade D."/>
            <person name="Oliveira D."/>
            <person name="Simao T."/>
            <person name="Macedo J."/>
            <person name="Valadao A."/>
            <person name="Dreschsel M."/>
            <person name="Freitas F."/>
            <person name="Vidal M."/>
            <person name="Guedes H."/>
            <person name="Rodrigues E."/>
            <person name="Meneses C."/>
            <person name="Brioso P."/>
            <person name="Pozzer L."/>
            <person name="Figueiredo D."/>
            <person name="Montano H."/>
            <person name="Junior J."/>
            <person name="Filho G."/>
            <person name="Flores V."/>
            <person name="Ferreira B."/>
            <person name="Branco A."/>
            <person name="Gonzalez P."/>
            <person name="Guillobel H."/>
            <person name="Lemos M."/>
            <person name="Seibel L."/>
            <person name="Macedo J."/>
            <person name="Alves-Ferreira M."/>
            <person name="Sachetto-Martins G."/>
            <person name="Coelho A."/>
            <person name="Santos E."/>
            <person name="Amaral G."/>
            <person name="Neves A."/>
            <person name="Pacheco A.B."/>
            <person name="Carvalho D."/>
            <person name="Lery L."/>
            <person name="Bisch P."/>
            <person name="Rossle S.C."/>
            <person name="Urmenyi T."/>
            <person name="Kruger W.V."/>
            <person name="Martins O."/>
            <person name="Baldani J.I."/>
            <person name="Ferreira P.C."/>
        </authorList>
    </citation>
    <scope>NUCLEOTIDE SEQUENCE [LARGE SCALE GENOMIC DNA]</scope>
    <source>
        <strain evidence="2">ATCC 49037 / DSM 5601 / CCUG 37298 / CIP 103539 / LMG 7603 / PAl5</strain>
    </source>
</reference>
<organism evidence="1 2">
    <name type="scientific">Gluconacetobacter diazotrophicus (strain ATCC 49037 / DSM 5601 / CCUG 37298 / CIP 103539 / LMG 7603 / PAl5)</name>
    <dbReference type="NCBI Taxonomy" id="272568"/>
    <lineage>
        <taxon>Bacteria</taxon>
        <taxon>Pseudomonadati</taxon>
        <taxon>Pseudomonadota</taxon>
        <taxon>Alphaproteobacteria</taxon>
        <taxon>Acetobacterales</taxon>
        <taxon>Acetobacteraceae</taxon>
        <taxon>Gluconacetobacter</taxon>
    </lineage>
</organism>
<dbReference type="EMBL" id="AM889285">
    <property type="protein sequence ID" value="CAP57491.1"/>
    <property type="molecule type" value="Genomic_DNA"/>
</dbReference>
<evidence type="ECO:0000313" key="2">
    <source>
        <dbReference type="Proteomes" id="UP000001176"/>
    </source>
</evidence>
<keyword evidence="2" id="KW-1185">Reference proteome</keyword>
<sequence>MRLLGLAVFGVFCAMIDMAGVWRAGHPHVSDAYRRLYLVPGGIVNGATRTGAPPRWP</sequence>
<dbReference type="AlphaFoldDB" id="A9H6G3"/>
<name>A9H6G3_GLUDA</name>
<dbReference type="Proteomes" id="UP000001176">
    <property type="component" value="Chromosome"/>
</dbReference>
<proteinExistence type="predicted"/>